<dbReference type="AlphaFoldDB" id="A0A0F8ZJD1"/>
<organism evidence="7">
    <name type="scientific">marine sediment metagenome</name>
    <dbReference type="NCBI Taxonomy" id="412755"/>
    <lineage>
        <taxon>unclassified sequences</taxon>
        <taxon>metagenomes</taxon>
        <taxon>ecological metagenomes</taxon>
    </lineage>
</organism>
<evidence type="ECO:0000256" key="1">
    <source>
        <dbReference type="ARBA" id="ARBA00004651"/>
    </source>
</evidence>
<dbReference type="CDD" id="cd06581">
    <property type="entry name" value="TM_PBP1_LivM_like"/>
    <property type="match status" value="1"/>
</dbReference>
<dbReference type="GO" id="GO:0015658">
    <property type="term" value="F:branched-chain amino acid transmembrane transporter activity"/>
    <property type="evidence" value="ECO:0007669"/>
    <property type="project" value="InterPro"/>
</dbReference>
<gene>
    <name evidence="7" type="ORF">LCGC14_2688320</name>
</gene>
<evidence type="ECO:0000256" key="2">
    <source>
        <dbReference type="ARBA" id="ARBA00022475"/>
    </source>
</evidence>
<keyword evidence="4 6" id="KW-1133">Transmembrane helix</keyword>
<dbReference type="PANTHER" id="PTHR30482:SF10">
    <property type="entry name" value="HIGH-AFFINITY BRANCHED-CHAIN AMINO ACID TRANSPORT PROTEIN BRAE"/>
    <property type="match status" value="1"/>
</dbReference>
<name>A0A0F8ZJD1_9ZZZZ</name>
<sequence>MLYINIIVVVSFRMIAVTGGWSLAHIPLMGVGAYAAALMSKHFGFPFWATLPLGGLASAFVAFIMSYPLLRMKGFSFFIGSYAAGEAVRLSWIRFRNPFGGPRGLIGIPSPGIINISGTPLIDFSNDVPFYILTLAITV</sequence>
<keyword evidence="3 6" id="KW-0812">Transmembrane</keyword>
<comment type="caution">
    <text evidence="7">The sequence shown here is derived from an EMBL/GenBank/DDBJ whole genome shotgun (WGS) entry which is preliminary data.</text>
</comment>
<evidence type="ECO:0000256" key="5">
    <source>
        <dbReference type="ARBA" id="ARBA00023136"/>
    </source>
</evidence>
<dbReference type="EMBL" id="LAZR01047579">
    <property type="protein sequence ID" value="KKK93897.1"/>
    <property type="molecule type" value="Genomic_DNA"/>
</dbReference>
<accession>A0A0F8ZJD1</accession>
<evidence type="ECO:0000256" key="3">
    <source>
        <dbReference type="ARBA" id="ARBA00022692"/>
    </source>
</evidence>
<feature type="non-terminal residue" evidence="7">
    <location>
        <position position="139"/>
    </location>
</feature>
<reference evidence="7" key="1">
    <citation type="journal article" date="2015" name="Nature">
        <title>Complex archaea that bridge the gap between prokaryotes and eukaryotes.</title>
        <authorList>
            <person name="Spang A."/>
            <person name="Saw J.H."/>
            <person name="Jorgensen S.L."/>
            <person name="Zaremba-Niedzwiedzka K."/>
            <person name="Martijn J."/>
            <person name="Lind A.E."/>
            <person name="van Eijk R."/>
            <person name="Schleper C."/>
            <person name="Guy L."/>
            <person name="Ettema T.J."/>
        </authorList>
    </citation>
    <scope>NUCLEOTIDE SEQUENCE</scope>
</reference>
<comment type="subcellular location">
    <subcellularLocation>
        <location evidence="1">Cell membrane</location>
        <topology evidence="1">Multi-pass membrane protein</topology>
    </subcellularLocation>
</comment>
<dbReference type="GO" id="GO:0005886">
    <property type="term" value="C:plasma membrane"/>
    <property type="evidence" value="ECO:0007669"/>
    <property type="project" value="UniProtKB-SubCell"/>
</dbReference>
<evidence type="ECO:0000256" key="6">
    <source>
        <dbReference type="SAM" id="Phobius"/>
    </source>
</evidence>
<feature type="transmembrane region" description="Helical" evidence="6">
    <location>
        <begin position="12"/>
        <end position="35"/>
    </location>
</feature>
<keyword evidence="2" id="KW-1003">Cell membrane</keyword>
<evidence type="ECO:0000313" key="7">
    <source>
        <dbReference type="EMBL" id="KKK93897.1"/>
    </source>
</evidence>
<keyword evidence="5 6" id="KW-0472">Membrane</keyword>
<proteinExistence type="predicted"/>
<dbReference type="PANTHER" id="PTHR30482">
    <property type="entry name" value="HIGH-AFFINITY BRANCHED-CHAIN AMINO ACID TRANSPORT SYSTEM PERMEASE"/>
    <property type="match status" value="1"/>
</dbReference>
<dbReference type="InterPro" id="IPR043428">
    <property type="entry name" value="LivM-like"/>
</dbReference>
<feature type="transmembrane region" description="Helical" evidence="6">
    <location>
        <begin position="47"/>
        <end position="70"/>
    </location>
</feature>
<evidence type="ECO:0008006" key="8">
    <source>
        <dbReference type="Google" id="ProtNLM"/>
    </source>
</evidence>
<dbReference type="Pfam" id="PF02653">
    <property type="entry name" value="BPD_transp_2"/>
    <property type="match status" value="1"/>
</dbReference>
<evidence type="ECO:0000256" key="4">
    <source>
        <dbReference type="ARBA" id="ARBA00022989"/>
    </source>
</evidence>
<protein>
    <recommendedName>
        <fullName evidence="8">Branched-chain amino acid ABC transporter permease</fullName>
    </recommendedName>
</protein>
<dbReference type="InterPro" id="IPR001851">
    <property type="entry name" value="ABC_transp_permease"/>
</dbReference>